<reference evidence="1" key="1">
    <citation type="submission" date="2022-07" db="EMBL/GenBank/DDBJ databases">
        <title>Genome Sequence of Lecanicillium saksenae.</title>
        <authorList>
            <person name="Buettner E."/>
        </authorList>
    </citation>
    <scope>NUCLEOTIDE SEQUENCE</scope>
    <source>
        <strain evidence="1">VT-O1</strain>
    </source>
</reference>
<comment type="caution">
    <text evidence="1">The sequence shown here is derived from an EMBL/GenBank/DDBJ whole genome shotgun (WGS) entry which is preliminary data.</text>
</comment>
<gene>
    <name evidence="1" type="ORF">NLG97_g10978</name>
</gene>
<evidence type="ECO:0000313" key="1">
    <source>
        <dbReference type="EMBL" id="KAJ3472449.1"/>
    </source>
</evidence>
<evidence type="ECO:0000313" key="2">
    <source>
        <dbReference type="Proteomes" id="UP001148737"/>
    </source>
</evidence>
<dbReference type="EMBL" id="JANAKD010003114">
    <property type="protein sequence ID" value="KAJ3472449.1"/>
    <property type="molecule type" value="Genomic_DNA"/>
</dbReference>
<protein>
    <submittedName>
        <fullName evidence="1">Uncharacterized protein</fullName>
    </submittedName>
</protein>
<sequence length="97" mass="10296">MARRSTQWSSWSSFLTTALLATGALAGDILTTSGFSDCGSDATIKVEKINITYDNANKTVMFDVAGTSTKEQNVTAHLSVSAYGNQIYQPALPSSRG</sequence>
<dbReference type="Proteomes" id="UP001148737">
    <property type="component" value="Unassembled WGS sequence"/>
</dbReference>
<organism evidence="1 2">
    <name type="scientific">Lecanicillium saksenae</name>
    <dbReference type="NCBI Taxonomy" id="468837"/>
    <lineage>
        <taxon>Eukaryota</taxon>
        <taxon>Fungi</taxon>
        <taxon>Dikarya</taxon>
        <taxon>Ascomycota</taxon>
        <taxon>Pezizomycotina</taxon>
        <taxon>Sordariomycetes</taxon>
        <taxon>Hypocreomycetidae</taxon>
        <taxon>Hypocreales</taxon>
        <taxon>Cordycipitaceae</taxon>
        <taxon>Lecanicillium</taxon>
    </lineage>
</organism>
<proteinExistence type="predicted"/>
<keyword evidence="2" id="KW-1185">Reference proteome</keyword>
<name>A0ACC1QE37_9HYPO</name>
<accession>A0ACC1QE37</accession>